<dbReference type="Gene3D" id="3.40.30.10">
    <property type="entry name" value="Glutaredoxin"/>
    <property type="match status" value="1"/>
</dbReference>
<evidence type="ECO:0000313" key="3">
    <source>
        <dbReference type="Proteomes" id="UP001595384"/>
    </source>
</evidence>
<protein>
    <submittedName>
        <fullName evidence="2">DsbA family protein</fullName>
    </submittedName>
</protein>
<reference evidence="3" key="1">
    <citation type="journal article" date="2019" name="Int. J. Syst. Evol. Microbiol.">
        <title>The Global Catalogue of Microorganisms (GCM) 10K type strain sequencing project: providing services to taxonomists for standard genome sequencing and annotation.</title>
        <authorList>
            <consortium name="The Broad Institute Genomics Platform"/>
            <consortium name="The Broad Institute Genome Sequencing Center for Infectious Disease"/>
            <person name="Wu L."/>
            <person name="Ma J."/>
        </authorList>
    </citation>
    <scope>NUCLEOTIDE SEQUENCE [LARGE SCALE GENOMIC DNA]</scope>
    <source>
        <strain evidence="3">KCTC 62784</strain>
    </source>
</reference>
<name>A0ABV7CAI1_9VIBR</name>
<evidence type="ECO:0000259" key="1">
    <source>
        <dbReference type="Pfam" id="PF01323"/>
    </source>
</evidence>
<sequence length="217" mass="24516">MTTLHYIMDPQCGWCYAAAPLIQALARDPRFTITLHGGGLFSGINKKPLPEGFKQQIIAMDKRVTQLTGQVFSDIYYEKLLNDKQRILDSDTPITALLAAEVLSMDAVCFLHRMQYSQFVEGRSLADIQHLTDLATEMGINSATFIDTFRRLLGNETQRHIEKSQQWLRSVGGQGFPTLLIEQGDGLLRVLDHTRFYGQPAQWLDYVSAYLNSSQSI</sequence>
<evidence type="ECO:0000313" key="2">
    <source>
        <dbReference type="EMBL" id="MFC3025087.1"/>
    </source>
</evidence>
<organism evidence="2 3">
    <name type="scientific">Vibrio zhugei</name>
    <dbReference type="NCBI Taxonomy" id="2479546"/>
    <lineage>
        <taxon>Bacteria</taxon>
        <taxon>Pseudomonadati</taxon>
        <taxon>Pseudomonadota</taxon>
        <taxon>Gammaproteobacteria</taxon>
        <taxon>Vibrionales</taxon>
        <taxon>Vibrionaceae</taxon>
        <taxon>Vibrio</taxon>
    </lineage>
</organism>
<feature type="domain" description="DSBA-like thioredoxin" evidence="1">
    <location>
        <begin position="8"/>
        <end position="183"/>
    </location>
</feature>
<dbReference type="Pfam" id="PF01323">
    <property type="entry name" value="DSBA"/>
    <property type="match status" value="1"/>
</dbReference>
<accession>A0ABV7CAI1</accession>
<keyword evidence="3" id="KW-1185">Reference proteome</keyword>
<dbReference type="Proteomes" id="UP001595384">
    <property type="component" value="Unassembled WGS sequence"/>
</dbReference>
<proteinExistence type="predicted"/>
<dbReference type="SUPFAM" id="SSF52833">
    <property type="entry name" value="Thioredoxin-like"/>
    <property type="match status" value="1"/>
</dbReference>
<dbReference type="InterPro" id="IPR001853">
    <property type="entry name" value="DSBA-like_thioredoxin_dom"/>
</dbReference>
<dbReference type="InterPro" id="IPR036249">
    <property type="entry name" value="Thioredoxin-like_sf"/>
</dbReference>
<dbReference type="CDD" id="cd03025">
    <property type="entry name" value="DsbA_FrnE_like"/>
    <property type="match status" value="1"/>
</dbReference>
<dbReference type="EMBL" id="JBHRSE010000103">
    <property type="protein sequence ID" value="MFC3025087.1"/>
    <property type="molecule type" value="Genomic_DNA"/>
</dbReference>
<dbReference type="RefSeq" id="WP_164711761.1">
    <property type="nucleotide sequence ID" value="NZ_AP024912.1"/>
</dbReference>
<gene>
    <name evidence="2" type="ORF">ACFODT_14875</name>
</gene>
<comment type="caution">
    <text evidence="2">The sequence shown here is derived from an EMBL/GenBank/DDBJ whole genome shotgun (WGS) entry which is preliminary data.</text>
</comment>